<keyword evidence="4" id="KW-1185">Reference proteome</keyword>
<evidence type="ECO:0000313" key="4">
    <source>
        <dbReference type="Proteomes" id="UP000085678"/>
    </source>
</evidence>
<dbReference type="InterPro" id="IPR019416">
    <property type="entry name" value="NCBP3"/>
</dbReference>
<dbReference type="InParanoid" id="A0A1S3J6D1"/>
<gene>
    <name evidence="5" type="primary">LOC106170178</name>
</gene>
<sequence length="615" mass="70432">MQRVRHYSLKMAALGEELPNLKICIDNTDTISDDGNIEIDADVDTVENLEEGELENDKEDVEVNVSLGNVGTQAFGEPRKYENKAGPFVTGMDITSPEFQQKKVERAKRFGISDTPALEKLDLQALYKSLGLTEESLTKGERGIRPDAVHLRGVNELNTQDIFKYFQQYGPGFIEWIDDASCNVVWQDPVTAARAMAHLSICYEDFQKLYEIQNPNKEGKMHKVESKFAEKEKEAQKIIDEDEDDNLDLESSDEENDKDKEEKMEVETANESTQDEQETKENEAPLGENESEKEDSSKYEDALNKMTPGERKRLLDKYPHFKSIRLPPGKWRIGELCPKAKCLYLRYATKADKKLPGAERKSKYYVKYGNPNYGGARGLLSNSRKRKLRTEQRREEINEVRQSLQTLSKGDKPQESMEDEALFDMLFGDGDDIRKIERPHMDRKDLGLKNKRDIWAGGGDARGQDVISYTHRKTMGEEGDGDGQVIEEEENVSDEELERLLAPPKKRSMRMYADDLEEQMSAKEKTRLSSNITDARDRIKARKSGIQNTDKITDRIGLRDRIGITDRIGTAVGGSDLRNKLKNRRQDKHFIDSEPSLTIEVSQEDYFEDYEDDDF</sequence>
<dbReference type="PANTHER" id="PTHR16291">
    <property type="entry name" value="NUCLEAR CAP-BINDING PROTEIN SUBUNIT 3"/>
    <property type="match status" value="1"/>
</dbReference>
<name>A0A1S3J6D1_LINAN</name>
<dbReference type="GO" id="GO:0000340">
    <property type="term" value="F:RNA 7-methylguanosine cap binding"/>
    <property type="evidence" value="ECO:0007669"/>
    <property type="project" value="InterPro"/>
</dbReference>
<comment type="similarity">
    <text evidence="1">Belongs to the NCBP3 family.</text>
</comment>
<evidence type="ECO:0000256" key="2">
    <source>
        <dbReference type="ARBA" id="ARBA00019876"/>
    </source>
</evidence>
<feature type="compositionally biased region" description="Acidic residues" evidence="3">
    <location>
        <begin position="240"/>
        <end position="256"/>
    </location>
</feature>
<dbReference type="Gene3D" id="3.30.70.330">
    <property type="match status" value="1"/>
</dbReference>
<feature type="compositionally biased region" description="Basic and acidic residues" evidence="3">
    <location>
        <begin position="257"/>
        <end position="266"/>
    </location>
</feature>
<dbReference type="InterPro" id="IPR012677">
    <property type="entry name" value="Nucleotide-bd_a/b_plait_sf"/>
</dbReference>
<accession>A0A1S3J6D1</accession>
<dbReference type="KEGG" id="lak:106170178"/>
<dbReference type="AlphaFoldDB" id="A0A1S3J6D1"/>
<feature type="compositionally biased region" description="Basic and acidic residues" evidence="3">
    <location>
        <begin position="294"/>
        <end position="311"/>
    </location>
</feature>
<dbReference type="GO" id="GO:0003729">
    <property type="term" value="F:mRNA binding"/>
    <property type="evidence" value="ECO:0007669"/>
    <property type="project" value="InterPro"/>
</dbReference>
<feature type="compositionally biased region" description="Basic and acidic residues" evidence="3">
    <location>
        <begin position="219"/>
        <end position="239"/>
    </location>
</feature>
<dbReference type="RefSeq" id="XP_013405399.1">
    <property type="nucleotide sequence ID" value="XM_013549945.1"/>
</dbReference>
<dbReference type="STRING" id="7574.A0A1S3J6D1"/>
<reference evidence="5" key="1">
    <citation type="submission" date="2025-08" db="UniProtKB">
        <authorList>
            <consortium name="RefSeq"/>
        </authorList>
    </citation>
    <scope>IDENTIFICATION</scope>
    <source>
        <tissue evidence="5">Gonads</tissue>
    </source>
</reference>
<evidence type="ECO:0000256" key="1">
    <source>
        <dbReference type="ARBA" id="ARBA00006069"/>
    </source>
</evidence>
<dbReference type="PANTHER" id="PTHR16291:SF0">
    <property type="entry name" value="NUCLEAR CAP-BINDING PROTEIN SUBUNIT 3"/>
    <property type="match status" value="1"/>
</dbReference>
<dbReference type="GO" id="GO:0005634">
    <property type="term" value="C:nucleus"/>
    <property type="evidence" value="ECO:0007669"/>
    <property type="project" value="TreeGrafter"/>
</dbReference>
<dbReference type="OrthoDB" id="422106at2759"/>
<protein>
    <recommendedName>
        <fullName evidence="2">Nuclear cap-binding protein subunit 3</fullName>
    </recommendedName>
</protein>
<dbReference type="Proteomes" id="UP000085678">
    <property type="component" value="Unplaced"/>
</dbReference>
<organism evidence="4 5">
    <name type="scientific">Lingula anatina</name>
    <name type="common">Brachiopod</name>
    <name type="synonym">Lingula unguis</name>
    <dbReference type="NCBI Taxonomy" id="7574"/>
    <lineage>
        <taxon>Eukaryota</taxon>
        <taxon>Metazoa</taxon>
        <taxon>Spiralia</taxon>
        <taxon>Lophotrochozoa</taxon>
        <taxon>Brachiopoda</taxon>
        <taxon>Linguliformea</taxon>
        <taxon>Lingulata</taxon>
        <taxon>Lingulida</taxon>
        <taxon>Linguloidea</taxon>
        <taxon>Lingulidae</taxon>
        <taxon>Lingula</taxon>
    </lineage>
</organism>
<evidence type="ECO:0000256" key="3">
    <source>
        <dbReference type="SAM" id="MobiDB-lite"/>
    </source>
</evidence>
<dbReference type="GeneID" id="106170178"/>
<evidence type="ECO:0000313" key="5">
    <source>
        <dbReference type="RefSeq" id="XP_013405399.1"/>
    </source>
</evidence>
<proteinExistence type="inferred from homology"/>
<dbReference type="Pfam" id="PF10309">
    <property type="entry name" value="NCBP3"/>
    <property type="match status" value="1"/>
</dbReference>
<feature type="region of interest" description="Disordered" evidence="3">
    <location>
        <begin position="219"/>
        <end position="311"/>
    </location>
</feature>